<keyword evidence="8" id="KW-0732">Signal</keyword>
<sequence>MNKMKYWLLMGVVVAGLAACGDAEDADTTDSVDSTPTESTESSGEKDAAETSDVSAGEKVANASCVGCHGGDLTGSMGPDLTNTSLSKEEIVNVLVNGKGAMPPGTADGEEEAVAEYILSLQ</sequence>
<keyword evidence="2 6" id="KW-0349">Heme</keyword>
<feature type="domain" description="Cytochrome c" evidence="9">
    <location>
        <begin position="52"/>
        <end position="122"/>
    </location>
</feature>
<evidence type="ECO:0000259" key="9">
    <source>
        <dbReference type="PROSITE" id="PS51007"/>
    </source>
</evidence>
<keyword evidence="3 6" id="KW-0479">Metal-binding</keyword>
<evidence type="ECO:0000256" key="4">
    <source>
        <dbReference type="ARBA" id="ARBA00022982"/>
    </source>
</evidence>
<dbReference type="PROSITE" id="PS51007">
    <property type="entry name" value="CYTC"/>
    <property type="match status" value="1"/>
</dbReference>
<name>A0ABX3ZM61_9BACL</name>
<evidence type="ECO:0000313" key="11">
    <source>
        <dbReference type="Proteomes" id="UP000196594"/>
    </source>
</evidence>
<dbReference type="SUPFAM" id="SSF46626">
    <property type="entry name" value="Cytochrome c"/>
    <property type="match status" value="1"/>
</dbReference>
<evidence type="ECO:0000256" key="8">
    <source>
        <dbReference type="SAM" id="SignalP"/>
    </source>
</evidence>
<dbReference type="InterPro" id="IPR036909">
    <property type="entry name" value="Cyt_c-like_dom_sf"/>
</dbReference>
<reference evidence="10 11" key="1">
    <citation type="journal article" date="2017" name="Int. J. Syst. Evol. Microbiol.">
        <title>Solibacillus kalamii sp. nov., isolated from a high-efficiency particulate arrestance filter system used in the International Space Station.</title>
        <authorList>
            <person name="Checinska Sielaff A."/>
            <person name="Kumar R.M."/>
            <person name="Pal D."/>
            <person name="Mayilraj S."/>
            <person name="Venkateswaran K."/>
        </authorList>
    </citation>
    <scope>NUCLEOTIDE SEQUENCE [LARGE SCALE GENOMIC DNA]</scope>
    <source>
        <strain evidence="10 11">ISSFR-015</strain>
    </source>
</reference>
<evidence type="ECO:0000256" key="2">
    <source>
        <dbReference type="ARBA" id="ARBA00022617"/>
    </source>
</evidence>
<protein>
    <submittedName>
        <fullName evidence="10">Cytochrome C</fullName>
    </submittedName>
</protein>
<evidence type="ECO:0000256" key="7">
    <source>
        <dbReference type="SAM" id="MobiDB-lite"/>
    </source>
</evidence>
<dbReference type="PANTHER" id="PTHR37823:SF4">
    <property type="entry name" value="MENAQUINOL-CYTOCHROME C REDUCTASE CYTOCHROME B_C SUBUNIT"/>
    <property type="match status" value="1"/>
</dbReference>
<gene>
    <name evidence="10" type="ORF">CBM15_02940</name>
</gene>
<keyword evidence="5 6" id="KW-0408">Iron</keyword>
<keyword evidence="11" id="KW-1185">Reference proteome</keyword>
<dbReference type="InterPro" id="IPR012218">
    <property type="entry name" value="Cyt_c_BACSU-c550-type"/>
</dbReference>
<dbReference type="Proteomes" id="UP000196594">
    <property type="component" value="Unassembled WGS sequence"/>
</dbReference>
<dbReference type="PROSITE" id="PS51257">
    <property type="entry name" value="PROKAR_LIPOPROTEIN"/>
    <property type="match status" value="1"/>
</dbReference>
<dbReference type="PIRSF" id="PIRSF000025">
    <property type="entry name" value="Cytc_Bsub_c550"/>
    <property type="match status" value="1"/>
</dbReference>
<feature type="region of interest" description="Disordered" evidence="7">
    <location>
        <begin position="23"/>
        <end position="56"/>
    </location>
</feature>
<keyword evidence="1" id="KW-0813">Transport</keyword>
<dbReference type="Gene3D" id="1.10.760.10">
    <property type="entry name" value="Cytochrome c-like domain"/>
    <property type="match status" value="1"/>
</dbReference>
<dbReference type="InterPro" id="IPR051811">
    <property type="entry name" value="Cytochrome_c550/c551-like"/>
</dbReference>
<evidence type="ECO:0000256" key="3">
    <source>
        <dbReference type="ARBA" id="ARBA00022723"/>
    </source>
</evidence>
<dbReference type="Pfam" id="PF13442">
    <property type="entry name" value="Cytochrome_CBB3"/>
    <property type="match status" value="1"/>
</dbReference>
<evidence type="ECO:0000256" key="5">
    <source>
        <dbReference type="ARBA" id="ARBA00023004"/>
    </source>
</evidence>
<dbReference type="PANTHER" id="PTHR37823">
    <property type="entry name" value="CYTOCHROME C-553-LIKE"/>
    <property type="match status" value="1"/>
</dbReference>
<dbReference type="EMBL" id="NHNT01000001">
    <property type="protein sequence ID" value="OUZ40848.1"/>
    <property type="molecule type" value="Genomic_DNA"/>
</dbReference>
<keyword evidence="4" id="KW-0249">Electron transport</keyword>
<dbReference type="InterPro" id="IPR009056">
    <property type="entry name" value="Cyt_c-like_dom"/>
</dbReference>
<feature type="compositionally biased region" description="Low complexity" evidence="7">
    <location>
        <begin position="31"/>
        <end position="42"/>
    </location>
</feature>
<feature type="signal peptide" evidence="8">
    <location>
        <begin position="1"/>
        <end position="23"/>
    </location>
</feature>
<proteinExistence type="predicted"/>
<evidence type="ECO:0000256" key="1">
    <source>
        <dbReference type="ARBA" id="ARBA00022448"/>
    </source>
</evidence>
<organism evidence="10 11">
    <name type="scientific">Solibacillus kalamii</name>
    <dbReference type="NCBI Taxonomy" id="1748298"/>
    <lineage>
        <taxon>Bacteria</taxon>
        <taxon>Bacillati</taxon>
        <taxon>Bacillota</taxon>
        <taxon>Bacilli</taxon>
        <taxon>Bacillales</taxon>
        <taxon>Caryophanaceae</taxon>
        <taxon>Solibacillus</taxon>
    </lineage>
</organism>
<evidence type="ECO:0000256" key="6">
    <source>
        <dbReference type="PROSITE-ProRule" id="PRU00433"/>
    </source>
</evidence>
<accession>A0ABX3ZM61</accession>
<feature type="chain" id="PRO_5046404443" evidence="8">
    <location>
        <begin position="24"/>
        <end position="122"/>
    </location>
</feature>
<evidence type="ECO:0000313" key="10">
    <source>
        <dbReference type="EMBL" id="OUZ40848.1"/>
    </source>
</evidence>
<comment type="caution">
    <text evidence="10">The sequence shown here is derived from an EMBL/GenBank/DDBJ whole genome shotgun (WGS) entry which is preliminary data.</text>
</comment>